<gene>
    <name evidence="1" type="primary">WBGene00204422</name>
</gene>
<proteinExistence type="predicted"/>
<organism evidence="1 2">
    <name type="scientific">Pristionchus pacificus</name>
    <name type="common">Parasitic nematode worm</name>
    <dbReference type="NCBI Taxonomy" id="54126"/>
    <lineage>
        <taxon>Eukaryota</taxon>
        <taxon>Metazoa</taxon>
        <taxon>Ecdysozoa</taxon>
        <taxon>Nematoda</taxon>
        <taxon>Chromadorea</taxon>
        <taxon>Rhabditida</taxon>
        <taxon>Rhabditina</taxon>
        <taxon>Diplogasteromorpha</taxon>
        <taxon>Diplogasteroidea</taxon>
        <taxon>Neodiplogasteridae</taxon>
        <taxon>Pristionchus</taxon>
    </lineage>
</organism>
<name>A0A2A6B9F5_PRIPA</name>
<evidence type="ECO:0000313" key="1">
    <source>
        <dbReference type="EnsemblMetazoa" id="PPA31557.1"/>
    </source>
</evidence>
<reference evidence="2" key="1">
    <citation type="journal article" date="2008" name="Nat. Genet.">
        <title>The Pristionchus pacificus genome provides a unique perspective on nematode lifestyle and parasitism.</title>
        <authorList>
            <person name="Dieterich C."/>
            <person name="Clifton S.W."/>
            <person name="Schuster L.N."/>
            <person name="Chinwalla A."/>
            <person name="Delehaunty K."/>
            <person name="Dinkelacker I."/>
            <person name="Fulton L."/>
            <person name="Fulton R."/>
            <person name="Godfrey J."/>
            <person name="Minx P."/>
            <person name="Mitreva M."/>
            <person name="Roeseler W."/>
            <person name="Tian H."/>
            <person name="Witte H."/>
            <person name="Yang S.P."/>
            <person name="Wilson R.K."/>
            <person name="Sommer R.J."/>
        </authorList>
    </citation>
    <scope>NUCLEOTIDE SEQUENCE [LARGE SCALE GENOMIC DNA]</scope>
    <source>
        <strain evidence="2">PS312</strain>
    </source>
</reference>
<accession>A0A8R1YL41</accession>
<dbReference type="AlphaFoldDB" id="A0A2A6B9F5"/>
<keyword evidence="2" id="KW-1185">Reference proteome</keyword>
<dbReference type="Proteomes" id="UP000005239">
    <property type="component" value="Unassembled WGS sequence"/>
</dbReference>
<sequence length="156" mass="17522">MSPPPTNLVLCCLFYRRHLINEHARMNALSIHRAVTLDGKRITLDNDQGNIMSFNPAKNAWNFYYGNQMSVWIIAASCTIVGRTNARTETNGACDNAAFKLRAHHASFPDNASTERGNYNPATMNIRCRAGLWVFQHLVDSSTQEGWSIKNATCYP</sequence>
<dbReference type="EnsemblMetazoa" id="PPA31557.1">
    <property type="protein sequence ID" value="PPA31557.1"/>
    <property type="gene ID" value="WBGene00204422"/>
</dbReference>
<accession>A0A2A6B9F5</accession>
<protein>
    <submittedName>
        <fullName evidence="1">Uncharacterized protein</fullName>
    </submittedName>
</protein>
<evidence type="ECO:0000313" key="2">
    <source>
        <dbReference type="Proteomes" id="UP000005239"/>
    </source>
</evidence>
<reference evidence="1" key="2">
    <citation type="submission" date="2022-06" db="UniProtKB">
        <authorList>
            <consortium name="EnsemblMetazoa"/>
        </authorList>
    </citation>
    <scope>IDENTIFICATION</scope>
    <source>
        <strain evidence="1">PS312</strain>
    </source>
</reference>